<dbReference type="InterPro" id="IPR019752">
    <property type="entry name" value="Pyrv/ketoisovalerate_OxRed_cat"/>
</dbReference>
<dbReference type="CDD" id="cd07034">
    <property type="entry name" value="TPP_PYR_PFOR_IOR-alpha_like"/>
    <property type="match status" value="1"/>
</dbReference>
<evidence type="ECO:0000256" key="1">
    <source>
        <dbReference type="ARBA" id="ARBA00023002"/>
    </source>
</evidence>
<dbReference type="SUPFAM" id="SSF52922">
    <property type="entry name" value="TK C-terminal domain-like"/>
    <property type="match status" value="1"/>
</dbReference>
<keyword evidence="5" id="KW-0670">Pyruvate</keyword>
<keyword evidence="1" id="KW-0560">Oxidoreductase</keyword>
<dbReference type="Pfam" id="PF20169">
    <property type="entry name" value="DUF6537"/>
    <property type="match status" value="1"/>
</dbReference>
<protein>
    <submittedName>
        <fullName evidence="5">Indolepyruvate ferredoxin oxidoreductase family protein</fullName>
    </submittedName>
</protein>
<feature type="compositionally biased region" description="Polar residues" evidence="2">
    <location>
        <begin position="1"/>
        <end position="21"/>
    </location>
</feature>
<dbReference type="Gene3D" id="3.40.920.10">
    <property type="entry name" value="Pyruvate-ferredoxin oxidoreductase, PFOR, domain III"/>
    <property type="match status" value="1"/>
</dbReference>
<dbReference type="Proteomes" id="UP000552587">
    <property type="component" value="Unassembled WGS sequence"/>
</dbReference>
<dbReference type="SUPFAM" id="SSF52518">
    <property type="entry name" value="Thiamin diphosphate-binding fold (THDP-binding)"/>
    <property type="match status" value="2"/>
</dbReference>
<dbReference type="AlphaFoldDB" id="A0A7W3U619"/>
<dbReference type="SUPFAM" id="SSF53323">
    <property type="entry name" value="Pyruvate-ferredoxin oxidoreductase, PFOR, domain III"/>
    <property type="match status" value="1"/>
</dbReference>
<dbReference type="EMBL" id="JACHTE010000011">
    <property type="protein sequence ID" value="MBB1089614.1"/>
    <property type="molecule type" value="Genomic_DNA"/>
</dbReference>
<feature type="domain" description="DUF6537" evidence="4">
    <location>
        <begin position="1029"/>
        <end position="1233"/>
    </location>
</feature>
<dbReference type="PANTHER" id="PTHR48084">
    <property type="entry name" value="2-OXOGLUTARATE OXIDOREDUCTASE SUBUNIT KORB-RELATED"/>
    <property type="match status" value="1"/>
</dbReference>
<feature type="domain" description="Pyruvate/ketoisovalerate oxidoreductase catalytic" evidence="3">
    <location>
        <begin position="749"/>
        <end position="940"/>
    </location>
</feature>
<feature type="region of interest" description="Disordered" evidence="2">
    <location>
        <begin position="1"/>
        <end position="25"/>
    </location>
</feature>
<sequence>MTSTSELSDPASANTSLTNGVNDPDYTLEHKYTRESGRIYLSGVQALVRLPLMQRLRDQAAGLETAGFISGYRGSPLGGFDLELWRARKHLADAGVKFQPGLNEDLGATMVWGTQQTNLFPGAKVQGVYGMWYGKGPGVDRTGDVFKHANAAGTSPHGGVLALAADDHACRSSTLPHGSEHEFVSAMMPILNPAGVQDILDMGLVGWAMSRYTGRWVGFKTIAETVESSASVDVNPLALRIVTPDDFDMPPGGLNIRWPDPPMDQEMRLHQYAVKAAQAFARANGIDRIVVDSPNPRLGIVTTGKSYLDVLQALEYLGLDARACADLGIRVYKVGMTWPLEPVGIRAFARGLQDIVVVEEKHAFIESQMKELFYNFDGARPSIVGKYDESGEWILPSTSELTPARIAGVIARRIQKFHDSEHIRDTLRWMEQKESALALPRAQFPRVPHYCSGCPHNTSTVVPEGSRALGGIGCHYMVTWMDRSTDTFTHMGGEGVTWAGQAAFTDTPHVFQNLGDGTYFHSGSLAIRQSIAAGVNITYKILYNDAVAMTGGQPVDGTLSVPQIAQQVRSEGVHTIVVVSDDVSKWRKRELFPSEVEFFDRRELDDVQKRLREVKGVSVLIYDQVCATEKRRRRKRGKMVDPAKRVVVNSLVCEGCGDCGKKSFCVSVLPKETEFGRKREIDQSNCNKDFSCVTGFCPSFVTVEGGDLRKGVSDKSGAASNAKDRLKDLPMPVLPALEQPWNILITGVGGTGVVTIGALLGMAGHLEGKGATVLDQTGLAQKGGAVTTHIRIAKTPHDLHAVRIAAGEADLVLGCDMVVVNDYWALSKIREGRSHVVLNSYEAMPGTFTTRPDMEFPANAIIQAITTAMGDGGRATHKPHVVDATQVATALLGNAIGSNLFLLGYAWQQGLVPISFDALMRAVELNGAAIEMNKTAFAWGRLAAIDLPAVLAAAGIAPTPAAATGGTTVLPMLEPGAWENTEWGATSAPRATRDEDELRHLPNALGTAKSDADSVAFLPLDDERLSRSLDELIARRVAFLTEYQDAAYAARYSSLVSRVRDAEQGKSPGSTDLTEAVARYAFKLMAYKDEYEVARLYTSGEFIRRLEQQFDGDGKSIQSRLKFHLAPPLLAKKNAKGELVKGEYGPWVFTAFKWLAKLRRLRGGTFDIFGYTEERKMERRLIAEYFQTVESLLPALDAGNVGLAAEIASIPEHIRGYGHVKEAHLHKAKARETELLAEWKNPLRVVKVA</sequence>
<evidence type="ECO:0000259" key="3">
    <source>
        <dbReference type="Pfam" id="PF01558"/>
    </source>
</evidence>
<evidence type="ECO:0000313" key="5">
    <source>
        <dbReference type="EMBL" id="MBB1089614.1"/>
    </source>
</evidence>
<gene>
    <name evidence="5" type="ORF">H4F99_14105</name>
</gene>
<dbReference type="InterPro" id="IPR029061">
    <property type="entry name" value="THDP-binding"/>
</dbReference>
<dbReference type="PANTHER" id="PTHR48084:SF3">
    <property type="entry name" value="SUBUNIT OF PYRUVATE:FLAVODOXIN OXIDOREDUCTASE"/>
    <property type="match status" value="1"/>
</dbReference>
<dbReference type="InterPro" id="IPR002880">
    <property type="entry name" value="Pyrv_Fd/Flavodoxin_OxRdtase_N"/>
</dbReference>
<dbReference type="NCBIfam" id="NF009589">
    <property type="entry name" value="PRK13030.1"/>
    <property type="match status" value="1"/>
</dbReference>
<dbReference type="RefSeq" id="WP_182670593.1">
    <property type="nucleotide sequence ID" value="NZ_JACHTE010000011.1"/>
</dbReference>
<evidence type="ECO:0000256" key="2">
    <source>
        <dbReference type="SAM" id="MobiDB-lite"/>
    </source>
</evidence>
<reference evidence="5 6" key="1">
    <citation type="submission" date="2020-07" db="EMBL/GenBank/DDBJ databases">
        <authorList>
            <person name="Xu S."/>
            <person name="Li A."/>
        </authorList>
    </citation>
    <scope>NUCLEOTIDE SEQUENCE [LARGE SCALE GENOMIC DNA]</scope>
    <source>
        <strain evidence="5 6">SG-8</strain>
    </source>
</reference>
<keyword evidence="6" id="KW-1185">Reference proteome</keyword>
<evidence type="ECO:0000259" key="4">
    <source>
        <dbReference type="Pfam" id="PF20169"/>
    </source>
</evidence>
<dbReference type="InterPro" id="IPR002869">
    <property type="entry name" value="Pyrv_flavodox_OxRed_cen"/>
</dbReference>
<evidence type="ECO:0000313" key="6">
    <source>
        <dbReference type="Proteomes" id="UP000552587"/>
    </source>
</evidence>
<accession>A0A7W3U619</accession>
<dbReference type="NCBIfam" id="NF009588">
    <property type="entry name" value="PRK13029.1"/>
    <property type="match status" value="1"/>
</dbReference>
<organism evidence="5 6">
    <name type="scientific">Marilutibacter penaei</name>
    <dbReference type="NCBI Taxonomy" id="2759900"/>
    <lineage>
        <taxon>Bacteria</taxon>
        <taxon>Pseudomonadati</taxon>
        <taxon>Pseudomonadota</taxon>
        <taxon>Gammaproteobacteria</taxon>
        <taxon>Lysobacterales</taxon>
        <taxon>Lysobacteraceae</taxon>
        <taxon>Marilutibacter</taxon>
    </lineage>
</organism>
<dbReference type="Pfam" id="PF01558">
    <property type="entry name" value="POR"/>
    <property type="match status" value="1"/>
</dbReference>
<comment type="caution">
    <text evidence="5">The sequence shown here is derived from an EMBL/GenBank/DDBJ whole genome shotgun (WGS) entry which is preliminary data.</text>
</comment>
<dbReference type="CDD" id="cd02008">
    <property type="entry name" value="TPP_IOR_alpha"/>
    <property type="match status" value="1"/>
</dbReference>
<proteinExistence type="predicted"/>
<dbReference type="InterPro" id="IPR051457">
    <property type="entry name" value="2-oxoacid:Fd_oxidoreductase"/>
</dbReference>
<dbReference type="InterPro" id="IPR046667">
    <property type="entry name" value="DUF6537"/>
</dbReference>
<dbReference type="InterPro" id="IPR009014">
    <property type="entry name" value="Transketo_C/PFOR_II"/>
</dbReference>
<name>A0A7W3U619_9GAMM</name>
<dbReference type="GO" id="GO:0016903">
    <property type="term" value="F:oxidoreductase activity, acting on the aldehyde or oxo group of donors"/>
    <property type="evidence" value="ECO:0007669"/>
    <property type="project" value="InterPro"/>
</dbReference>
<dbReference type="Gene3D" id="3.40.50.970">
    <property type="match status" value="1"/>
</dbReference>